<evidence type="ECO:0000256" key="2">
    <source>
        <dbReference type="ARBA" id="ARBA00023223"/>
    </source>
</evidence>
<comment type="similarity">
    <text evidence="3">Belongs to the Fre/LuxG FAD/NAD(P) flavoprotein oxidoreductase family.</text>
</comment>
<evidence type="ECO:0000256" key="3">
    <source>
        <dbReference type="ARBA" id="ARBA00038177"/>
    </source>
</evidence>
<feature type="domain" description="FAD-binding FR-type" evidence="4">
    <location>
        <begin position="3"/>
        <end position="107"/>
    </location>
</feature>
<dbReference type="InterPro" id="IPR050415">
    <property type="entry name" value="MRET"/>
</dbReference>
<dbReference type="EMBL" id="JAGSOY010000026">
    <property type="protein sequence ID" value="MBU2711849.1"/>
    <property type="molecule type" value="Genomic_DNA"/>
</dbReference>
<dbReference type="PRINTS" id="PR00410">
    <property type="entry name" value="PHEHYDRXLASE"/>
</dbReference>
<dbReference type="Proteomes" id="UP000690515">
    <property type="component" value="Unassembled WGS sequence"/>
</dbReference>
<dbReference type="InterPro" id="IPR039261">
    <property type="entry name" value="FNR_nucleotide-bd"/>
</dbReference>
<dbReference type="PANTHER" id="PTHR47354:SF7">
    <property type="entry name" value="NAD(P)H-FLAVIN REDUCTASE"/>
    <property type="match status" value="1"/>
</dbReference>
<dbReference type="PANTHER" id="PTHR47354">
    <property type="entry name" value="NADH OXIDOREDUCTASE HCR"/>
    <property type="match status" value="1"/>
</dbReference>
<dbReference type="InterPro" id="IPR017938">
    <property type="entry name" value="Riboflavin_synthase-like_b-brl"/>
</dbReference>
<evidence type="ECO:0000259" key="4">
    <source>
        <dbReference type="PROSITE" id="PS51384"/>
    </source>
</evidence>
<dbReference type="Pfam" id="PF00970">
    <property type="entry name" value="FAD_binding_6"/>
    <property type="match status" value="1"/>
</dbReference>
<dbReference type="SUPFAM" id="SSF63380">
    <property type="entry name" value="Riboflavin synthase domain-like"/>
    <property type="match status" value="1"/>
</dbReference>
<dbReference type="InterPro" id="IPR017927">
    <property type="entry name" value="FAD-bd_FR_type"/>
</dbReference>
<dbReference type="CDD" id="cd06189">
    <property type="entry name" value="flavin_oxioreductase"/>
    <property type="match status" value="1"/>
</dbReference>
<keyword evidence="2" id="KW-0455">Luminescence</keyword>
<dbReference type="Pfam" id="PF00175">
    <property type="entry name" value="NAD_binding_1"/>
    <property type="match status" value="1"/>
</dbReference>
<evidence type="ECO:0000256" key="1">
    <source>
        <dbReference type="ARBA" id="ARBA00023002"/>
    </source>
</evidence>
<name>A0ABS5ZCR4_9GAMM</name>
<dbReference type="InterPro" id="IPR008333">
    <property type="entry name" value="Cbr1-like_FAD-bd_dom"/>
</dbReference>
<keyword evidence="1" id="KW-0560">Oxidoreductase</keyword>
<sequence>MTTKTLEVNIYSIDRLPNNIFRVRLQQATEQLPLFYAGQYLMVQLPNQQQCPLSIASAPEQYQNSNYQLELHIQYLPESELSKQVIEYIQQQKTLTITLPLGNCHLATRPNKPLVFIAAGTGFAQMKSMLEHCFIQQHAYPLHLYWGARLSEQFYLQALPQQWAKENKIIFHPVVSDSAIEDEVYRSGLLIEAVHEDLASIKDAFFYISGSPTMVYATFDGLISEGITADHVAADVFDYAPRKK</sequence>
<dbReference type="SUPFAM" id="SSF52343">
    <property type="entry name" value="Ferredoxin reductase-like, C-terminal NADP-linked domain"/>
    <property type="match status" value="1"/>
</dbReference>
<proteinExistence type="inferred from homology"/>
<accession>A0ABS5ZCR4</accession>
<organism evidence="5 6">
    <name type="scientific">Zooshikella harenae</name>
    <dbReference type="NCBI Taxonomy" id="2827238"/>
    <lineage>
        <taxon>Bacteria</taxon>
        <taxon>Pseudomonadati</taxon>
        <taxon>Pseudomonadota</taxon>
        <taxon>Gammaproteobacteria</taxon>
        <taxon>Oceanospirillales</taxon>
        <taxon>Zooshikellaceae</taxon>
        <taxon>Zooshikella</taxon>
    </lineage>
</organism>
<evidence type="ECO:0000313" key="5">
    <source>
        <dbReference type="EMBL" id="MBU2711849.1"/>
    </source>
</evidence>
<protein>
    <submittedName>
        <fullName evidence="5">NAD(P)H-flavin reductase</fullName>
    </submittedName>
</protein>
<keyword evidence="6" id="KW-1185">Reference proteome</keyword>
<evidence type="ECO:0000313" key="6">
    <source>
        <dbReference type="Proteomes" id="UP000690515"/>
    </source>
</evidence>
<dbReference type="InterPro" id="IPR001433">
    <property type="entry name" value="OxRdtase_FAD/NAD-bd"/>
</dbReference>
<dbReference type="PROSITE" id="PS51384">
    <property type="entry name" value="FAD_FR"/>
    <property type="match status" value="1"/>
</dbReference>
<reference evidence="5 6" key="1">
    <citation type="submission" date="2021-04" db="EMBL/GenBank/DDBJ databases">
        <authorList>
            <person name="Pira H."/>
            <person name="Risdian C."/>
            <person name="Wink J."/>
        </authorList>
    </citation>
    <scope>NUCLEOTIDE SEQUENCE [LARGE SCALE GENOMIC DNA]</scope>
    <source>
        <strain evidence="5 6">WH53</strain>
    </source>
</reference>
<comment type="caution">
    <text evidence="5">The sequence shown here is derived from an EMBL/GenBank/DDBJ whole genome shotgun (WGS) entry which is preliminary data.</text>
</comment>
<dbReference type="Gene3D" id="3.40.50.80">
    <property type="entry name" value="Nucleotide-binding domain of ferredoxin-NADP reductase (FNR) module"/>
    <property type="match status" value="1"/>
</dbReference>
<dbReference type="RefSeq" id="WP_215820007.1">
    <property type="nucleotide sequence ID" value="NZ_JAGSOY010000026.1"/>
</dbReference>
<gene>
    <name evidence="5" type="ORF">KCG35_12335</name>
</gene>
<dbReference type="Gene3D" id="2.40.30.10">
    <property type="entry name" value="Translation factors"/>
    <property type="match status" value="1"/>
</dbReference>